<dbReference type="InterPro" id="IPR018253">
    <property type="entry name" value="DnaJ_domain_CS"/>
</dbReference>
<dbReference type="GeneID" id="94831520"/>
<proteinExistence type="predicted"/>
<feature type="region of interest" description="Disordered" evidence="2">
    <location>
        <begin position="66"/>
        <end position="91"/>
    </location>
</feature>
<comment type="caution">
    <text evidence="4">The sequence shown here is derived from an EMBL/GenBank/DDBJ whole genome shotgun (WGS) entry which is preliminary data.</text>
</comment>
<protein>
    <submittedName>
        <fullName evidence="4">DnaJ domain containing protein</fullName>
    </submittedName>
</protein>
<evidence type="ECO:0000256" key="1">
    <source>
        <dbReference type="ARBA" id="ARBA00023186"/>
    </source>
</evidence>
<dbReference type="EMBL" id="MLAK01000046">
    <property type="protein sequence ID" value="OHT17029.1"/>
    <property type="molecule type" value="Genomic_DNA"/>
</dbReference>
<dbReference type="PROSITE" id="PS50076">
    <property type="entry name" value="DNAJ_2"/>
    <property type="match status" value="1"/>
</dbReference>
<evidence type="ECO:0000313" key="5">
    <source>
        <dbReference type="Proteomes" id="UP000179807"/>
    </source>
</evidence>
<feature type="region of interest" description="Disordered" evidence="2">
    <location>
        <begin position="118"/>
        <end position="155"/>
    </location>
</feature>
<gene>
    <name evidence="4" type="ORF">TRFO_12728</name>
</gene>
<evidence type="ECO:0000256" key="2">
    <source>
        <dbReference type="SAM" id="MobiDB-lite"/>
    </source>
</evidence>
<dbReference type="SUPFAM" id="SSF46565">
    <property type="entry name" value="Chaperone J-domain"/>
    <property type="match status" value="1"/>
</dbReference>
<dbReference type="Gene3D" id="1.10.287.110">
    <property type="entry name" value="DnaJ domain"/>
    <property type="match status" value="1"/>
</dbReference>
<evidence type="ECO:0000259" key="3">
    <source>
        <dbReference type="PROSITE" id="PS50076"/>
    </source>
</evidence>
<dbReference type="GO" id="GO:0051082">
    <property type="term" value="F:unfolded protein binding"/>
    <property type="evidence" value="ECO:0007669"/>
    <property type="project" value="InterPro"/>
</dbReference>
<keyword evidence="1" id="KW-0143">Chaperone</keyword>
<dbReference type="GO" id="GO:0006457">
    <property type="term" value="P:protein folding"/>
    <property type="evidence" value="ECO:0007669"/>
    <property type="project" value="InterPro"/>
</dbReference>
<dbReference type="SUPFAM" id="SSF49493">
    <property type="entry name" value="HSP40/DnaJ peptide-binding domain"/>
    <property type="match status" value="1"/>
</dbReference>
<dbReference type="SMART" id="SM00271">
    <property type="entry name" value="DnaJ"/>
    <property type="match status" value="1"/>
</dbReference>
<accession>A0A1J4L520</accession>
<dbReference type="PANTHER" id="PTHR24078:SF553">
    <property type="entry name" value="DNAJ HOMOLOG SUBFAMILY B MEMBER 5"/>
    <property type="match status" value="1"/>
</dbReference>
<dbReference type="RefSeq" id="XP_068370165.1">
    <property type="nucleotide sequence ID" value="XM_068496816.1"/>
</dbReference>
<dbReference type="AlphaFoldDB" id="A0A1J4L520"/>
<dbReference type="PANTHER" id="PTHR24078">
    <property type="entry name" value="DNAJ HOMOLOG SUBFAMILY C MEMBER"/>
    <property type="match status" value="1"/>
</dbReference>
<evidence type="ECO:0000313" key="4">
    <source>
        <dbReference type="EMBL" id="OHT17029.1"/>
    </source>
</evidence>
<feature type="domain" description="J" evidence="3">
    <location>
        <begin position="4"/>
        <end position="70"/>
    </location>
</feature>
<dbReference type="InterPro" id="IPR002939">
    <property type="entry name" value="DnaJ_C"/>
</dbReference>
<dbReference type="Proteomes" id="UP000179807">
    <property type="component" value="Unassembled WGS sequence"/>
</dbReference>
<reference evidence="4" key="1">
    <citation type="submission" date="2016-10" db="EMBL/GenBank/DDBJ databases">
        <authorList>
            <person name="Benchimol M."/>
            <person name="Almeida L.G."/>
            <person name="Vasconcelos A.T."/>
            <person name="Perreira-Neves A."/>
            <person name="Rosa I.A."/>
            <person name="Tasca T."/>
            <person name="Bogo M.R."/>
            <person name="de Souza W."/>
        </authorList>
    </citation>
    <scope>NUCLEOTIDE SEQUENCE [LARGE SCALE GENOMIC DNA]</scope>
    <source>
        <strain evidence="4">K</strain>
    </source>
</reference>
<dbReference type="CDD" id="cd10747">
    <property type="entry name" value="DnaJ_C"/>
    <property type="match status" value="1"/>
</dbReference>
<name>A0A1J4L520_9EUKA</name>
<dbReference type="CDD" id="cd06257">
    <property type="entry name" value="DnaJ"/>
    <property type="match status" value="1"/>
</dbReference>
<dbReference type="InterPro" id="IPR051339">
    <property type="entry name" value="DnaJ_subfamily_B"/>
</dbReference>
<dbReference type="InterPro" id="IPR008971">
    <property type="entry name" value="HSP40/DnaJ_pept-bd"/>
</dbReference>
<dbReference type="InterPro" id="IPR036869">
    <property type="entry name" value="J_dom_sf"/>
</dbReference>
<dbReference type="VEuPathDB" id="TrichDB:TRFO_12728"/>
<dbReference type="Pfam" id="PF01556">
    <property type="entry name" value="DnaJ_C"/>
    <property type="match status" value="1"/>
</dbReference>
<organism evidence="4 5">
    <name type="scientific">Tritrichomonas foetus</name>
    <dbReference type="NCBI Taxonomy" id="1144522"/>
    <lineage>
        <taxon>Eukaryota</taxon>
        <taxon>Metamonada</taxon>
        <taxon>Parabasalia</taxon>
        <taxon>Tritrichomonadida</taxon>
        <taxon>Tritrichomonadidae</taxon>
        <taxon>Tritrichomonas</taxon>
    </lineage>
</organism>
<dbReference type="PROSITE" id="PS00636">
    <property type="entry name" value="DNAJ_1"/>
    <property type="match status" value="1"/>
</dbReference>
<dbReference type="PRINTS" id="PR00625">
    <property type="entry name" value="JDOMAIN"/>
</dbReference>
<dbReference type="GO" id="GO:0005829">
    <property type="term" value="C:cytosol"/>
    <property type="evidence" value="ECO:0007669"/>
    <property type="project" value="TreeGrafter"/>
</dbReference>
<dbReference type="OrthoDB" id="550424at2759"/>
<dbReference type="InterPro" id="IPR001623">
    <property type="entry name" value="DnaJ_domain"/>
</dbReference>
<dbReference type="Gene3D" id="2.60.260.20">
    <property type="entry name" value="Urease metallochaperone UreE, N-terminal domain"/>
    <property type="match status" value="2"/>
</dbReference>
<dbReference type="GO" id="GO:0051087">
    <property type="term" value="F:protein-folding chaperone binding"/>
    <property type="evidence" value="ECO:0007669"/>
    <property type="project" value="TreeGrafter"/>
</dbReference>
<sequence length="319" mass="35837">MNFNPYSVLHVDHDADDNTIKKAYRKLAMKWHPDKNPDNPEMAESMFESISRAYQILSDPVKRRQYDVSTPLPGRPNVRGNRKPNSCFGNAPNRVRSFQSTSFDQLYNQFYGPKGFMSRQSSDEDLSKSNSSFNGVGSPTTNKSASESPSEDKTIRRSISNASDICPSDDVFCDNLTGDINVPVNCTLEDIYNCATKMLIVKRCIDGNIENKSLKVTLTPGIANGTKIVLKNQGNRETISHPHDMIFIITEMPHNRFRRRENDIIENITISLKDAISENYDITSVGIDGEPIRLTITETIQPESEYKVQCRGMNTPTAG</sequence>
<dbReference type="Pfam" id="PF00226">
    <property type="entry name" value="DnaJ"/>
    <property type="match status" value="1"/>
</dbReference>
<feature type="compositionally biased region" description="Polar residues" evidence="2">
    <location>
        <begin position="133"/>
        <end position="148"/>
    </location>
</feature>
<keyword evidence="5" id="KW-1185">Reference proteome</keyword>